<protein>
    <submittedName>
        <fullName evidence="2">Trypsin-like peptidase domain-containing protein</fullName>
    </submittedName>
</protein>
<sequence>MLSADGSLWGAGVLVAPAGAGLHVLTCAHVVLSALGAPEEWIPGRAGDDDLAPGPGEQLVVDLPGRGWSALADVVPGAWSPPPPLDGPQAGAAMADRADFGVLALGSDALALPHGAGPLPLADRVPQDERRVAIVGYPRGASAGLIATARVTGRGGPCPEWIQLDSVRTTGAPVERGFSGAAVWDPAERRVVGLVTAALTDRAAKVAWMLPITTAARWWPPLAGAVRAPAAARCTPPSIEEQYELADALLDVPQIGHDGGRLLRAQLPAAVRRHAPDHPWPRQQLQGLVQTCVDRRGGCAALRTAVLGLGGEGARSVADAVAVLDRICCAADQASGSTDDAG</sequence>
<dbReference type="Gene3D" id="2.40.10.10">
    <property type="entry name" value="Trypsin-like serine proteases"/>
    <property type="match status" value="1"/>
</dbReference>
<dbReference type="InterPro" id="IPR009003">
    <property type="entry name" value="Peptidase_S1_PA"/>
</dbReference>
<dbReference type="EMBL" id="JBEPFB010000038">
    <property type="protein sequence ID" value="MER7379774.1"/>
    <property type="molecule type" value="Genomic_DNA"/>
</dbReference>
<dbReference type="Pfam" id="PF13365">
    <property type="entry name" value="Trypsin_2"/>
    <property type="match status" value="1"/>
</dbReference>
<keyword evidence="3" id="KW-1185">Reference proteome</keyword>
<evidence type="ECO:0000259" key="1">
    <source>
        <dbReference type="Pfam" id="PF19956"/>
    </source>
</evidence>
<gene>
    <name evidence="2" type="ORF">ABT384_45055</name>
</gene>
<comment type="caution">
    <text evidence="2">The sequence shown here is derived from an EMBL/GenBank/DDBJ whole genome shotgun (WGS) entry which is preliminary data.</text>
</comment>
<name>A0ABV1Y7I1_9ACTN</name>
<dbReference type="InterPro" id="IPR043504">
    <property type="entry name" value="Peptidase_S1_PA_chymotrypsin"/>
</dbReference>
<feature type="domain" description="Effector-associated" evidence="1">
    <location>
        <begin position="246"/>
        <end position="324"/>
    </location>
</feature>
<dbReference type="SUPFAM" id="SSF50494">
    <property type="entry name" value="Trypsin-like serine proteases"/>
    <property type="match status" value="1"/>
</dbReference>
<proteinExistence type="predicted"/>
<accession>A0ABV1Y7I1</accession>
<organism evidence="2 3">
    <name type="scientific">Streptomyces lanatus</name>
    <dbReference type="NCBI Taxonomy" id="66900"/>
    <lineage>
        <taxon>Bacteria</taxon>
        <taxon>Bacillati</taxon>
        <taxon>Actinomycetota</taxon>
        <taxon>Actinomycetes</taxon>
        <taxon>Kitasatosporales</taxon>
        <taxon>Streptomycetaceae</taxon>
        <taxon>Streptomyces</taxon>
    </lineage>
</organism>
<dbReference type="Pfam" id="PF19956">
    <property type="entry name" value="EAD2"/>
    <property type="match status" value="1"/>
</dbReference>
<dbReference type="InterPro" id="IPR045431">
    <property type="entry name" value="EAD2"/>
</dbReference>
<reference evidence="2 3" key="1">
    <citation type="submission" date="2024-06" db="EMBL/GenBank/DDBJ databases">
        <title>The Natural Products Discovery Center: Release of the First 8490 Sequenced Strains for Exploring Actinobacteria Biosynthetic Diversity.</title>
        <authorList>
            <person name="Kalkreuter E."/>
            <person name="Kautsar S.A."/>
            <person name="Yang D."/>
            <person name="Bader C.D."/>
            <person name="Teijaro C.N."/>
            <person name="Fluegel L."/>
            <person name="Davis C.M."/>
            <person name="Simpson J.R."/>
            <person name="Lauterbach L."/>
            <person name="Steele A.D."/>
            <person name="Gui C."/>
            <person name="Meng S."/>
            <person name="Li G."/>
            <person name="Viehrig K."/>
            <person name="Ye F."/>
            <person name="Su P."/>
            <person name="Kiefer A.F."/>
            <person name="Nichols A."/>
            <person name="Cepeda A.J."/>
            <person name="Yan W."/>
            <person name="Fan B."/>
            <person name="Jiang Y."/>
            <person name="Adhikari A."/>
            <person name="Zheng C.-J."/>
            <person name="Schuster L."/>
            <person name="Cowan T.M."/>
            <person name="Smanski M.J."/>
            <person name="Chevrette M.G."/>
            <person name="De Carvalho L.P.S."/>
            <person name="Shen B."/>
        </authorList>
    </citation>
    <scope>NUCLEOTIDE SEQUENCE [LARGE SCALE GENOMIC DNA]</scope>
    <source>
        <strain evidence="2 3">NPDC000155</strain>
    </source>
</reference>
<evidence type="ECO:0000313" key="3">
    <source>
        <dbReference type="Proteomes" id="UP001486207"/>
    </source>
</evidence>
<dbReference type="RefSeq" id="WP_190071973.1">
    <property type="nucleotide sequence ID" value="NZ_BNBM01000008.1"/>
</dbReference>
<evidence type="ECO:0000313" key="2">
    <source>
        <dbReference type="EMBL" id="MER7379774.1"/>
    </source>
</evidence>
<dbReference type="Proteomes" id="UP001486207">
    <property type="component" value="Unassembled WGS sequence"/>
</dbReference>